<evidence type="ECO:0000313" key="2">
    <source>
        <dbReference type="EMBL" id="QDS75479.1"/>
    </source>
</evidence>
<evidence type="ECO:0000256" key="1">
    <source>
        <dbReference type="SAM" id="MobiDB-lite"/>
    </source>
</evidence>
<evidence type="ECO:0000313" key="3">
    <source>
        <dbReference type="Proteomes" id="UP000316270"/>
    </source>
</evidence>
<keyword evidence="3" id="KW-1185">Reference proteome</keyword>
<feature type="region of interest" description="Disordered" evidence="1">
    <location>
        <begin position="61"/>
        <end position="116"/>
    </location>
</feature>
<name>A0A517LIL2_9PEZI</name>
<proteinExistence type="predicted"/>
<sequence>MDDFVNGYGNSRCAVVEHESTTPEASMQGYCPRCALHNLVVVNDKLVPMFGMIKEMVPLTRLIPKGKNDPGKKSKVEQADTDHKAGKTGSKHDLGSTNEQDENEMEPVDVGGMSWS</sequence>
<protein>
    <submittedName>
        <fullName evidence="2">Uncharacterized protein</fullName>
    </submittedName>
</protein>
<dbReference type="Proteomes" id="UP000316270">
    <property type="component" value="Chromosome 13"/>
</dbReference>
<dbReference type="AlphaFoldDB" id="A0A517LIL2"/>
<accession>A0A517LIL2</accession>
<organism evidence="2 3">
    <name type="scientific">Venturia effusa</name>
    <dbReference type="NCBI Taxonomy" id="50376"/>
    <lineage>
        <taxon>Eukaryota</taxon>
        <taxon>Fungi</taxon>
        <taxon>Dikarya</taxon>
        <taxon>Ascomycota</taxon>
        <taxon>Pezizomycotina</taxon>
        <taxon>Dothideomycetes</taxon>
        <taxon>Pleosporomycetidae</taxon>
        <taxon>Venturiales</taxon>
        <taxon>Venturiaceae</taxon>
        <taxon>Venturia</taxon>
    </lineage>
</organism>
<gene>
    <name evidence="2" type="ORF">FKW77_004520</name>
</gene>
<dbReference type="EMBL" id="CP042197">
    <property type="protein sequence ID" value="QDS75479.1"/>
    <property type="molecule type" value="Genomic_DNA"/>
</dbReference>
<feature type="compositionally biased region" description="Basic and acidic residues" evidence="1">
    <location>
        <begin position="66"/>
        <end position="94"/>
    </location>
</feature>
<dbReference type="OrthoDB" id="10302752at2759"/>
<reference evidence="2 3" key="1">
    <citation type="submission" date="2019-07" db="EMBL/GenBank/DDBJ databases">
        <title>Finished genome of Venturia effusa.</title>
        <authorList>
            <person name="Young C.A."/>
            <person name="Cox M.P."/>
            <person name="Ganley A.R.D."/>
            <person name="David W.J."/>
        </authorList>
    </citation>
    <scope>NUCLEOTIDE SEQUENCE [LARGE SCALE GENOMIC DNA]</scope>
    <source>
        <strain evidence="3">albino</strain>
    </source>
</reference>